<dbReference type="SUPFAM" id="SSF53822">
    <property type="entry name" value="Periplasmic binding protein-like I"/>
    <property type="match status" value="1"/>
</dbReference>
<evidence type="ECO:0000313" key="6">
    <source>
        <dbReference type="EMBL" id="CAA9404562.1"/>
    </source>
</evidence>
<accession>A0A6J4P514</accession>
<feature type="domain" description="Periplasmic binding protein" evidence="5">
    <location>
        <begin position="46"/>
        <end position="349"/>
    </location>
</feature>
<dbReference type="GO" id="GO:0030246">
    <property type="term" value="F:carbohydrate binding"/>
    <property type="evidence" value="ECO:0007669"/>
    <property type="project" value="UniProtKB-ARBA"/>
</dbReference>
<evidence type="ECO:0000259" key="5">
    <source>
        <dbReference type="Pfam" id="PF13407"/>
    </source>
</evidence>
<dbReference type="PROSITE" id="PS51257">
    <property type="entry name" value="PROKAR_LIPOPROTEIN"/>
    <property type="match status" value="1"/>
</dbReference>
<protein>
    <submittedName>
        <fullName evidence="6">ABC transporter, substrate-binding protein (Cluster 2, ribose/xylose/arabinose/galactose)</fullName>
    </submittedName>
</protein>
<evidence type="ECO:0000256" key="2">
    <source>
        <dbReference type="ARBA" id="ARBA00007639"/>
    </source>
</evidence>
<dbReference type="EMBL" id="CADCVA010000056">
    <property type="protein sequence ID" value="CAA9404562.1"/>
    <property type="molecule type" value="Genomic_DNA"/>
</dbReference>
<feature type="chain" id="PRO_5039487319" evidence="4">
    <location>
        <begin position="22"/>
        <end position="392"/>
    </location>
</feature>
<dbReference type="InterPro" id="IPR025997">
    <property type="entry name" value="SBP_2_dom"/>
</dbReference>
<evidence type="ECO:0000256" key="4">
    <source>
        <dbReference type="SAM" id="SignalP"/>
    </source>
</evidence>
<comment type="similarity">
    <text evidence="2">Belongs to the bacterial solute-binding protein 2 family.</text>
</comment>
<dbReference type="AlphaFoldDB" id="A0A6J4P514"/>
<dbReference type="CDD" id="cd01536">
    <property type="entry name" value="PBP1_ABC_sugar_binding-like"/>
    <property type="match status" value="1"/>
</dbReference>
<dbReference type="Pfam" id="PF13407">
    <property type="entry name" value="Peripla_BP_4"/>
    <property type="match status" value="1"/>
</dbReference>
<dbReference type="Gene3D" id="3.40.50.2300">
    <property type="match status" value="3"/>
</dbReference>
<dbReference type="GO" id="GO:0030313">
    <property type="term" value="C:cell envelope"/>
    <property type="evidence" value="ECO:0007669"/>
    <property type="project" value="UniProtKB-SubCell"/>
</dbReference>
<evidence type="ECO:0000256" key="3">
    <source>
        <dbReference type="ARBA" id="ARBA00022729"/>
    </source>
</evidence>
<organism evidence="6">
    <name type="scientific">uncultured Rubrobacteraceae bacterium</name>
    <dbReference type="NCBI Taxonomy" id="349277"/>
    <lineage>
        <taxon>Bacteria</taxon>
        <taxon>Bacillati</taxon>
        <taxon>Actinomycetota</taxon>
        <taxon>Rubrobacteria</taxon>
        <taxon>Rubrobacterales</taxon>
        <taxon>Rubrobacteraceae</taxon>
        <taxon>environmental samples</taxon>
    </lineage>
</organism>
<dbReference type="PANTHER" id="PTHR46847">
    <property type="entry name" value="D-ALLOSE-BINDING PERIPLASMIC PROTEIN-RELATED"/>
    <property type="match status" value="1"/>
</dbReference>
<evidence type="ECO:0000256" key="1">
    <source>
        <dbReference type="ARBA" id="ARBA00004196"/>
    </source>
</evidence>
<name>A0A6J4P514_9ACTN</name>
<gene>
    <name evidence="6" type="ORF">AVDCRST_MAG82-404</name>
</gene>
<proteinExistence type="inferred from homology"/>
<dbReference type="PANTHER" id="PTHR46847:SF1">
    <property type="entry name" value="D-ALLOSE-BINDING PERIPLASMIC PROTEIN-RELATED"/>
    <property type="match status" value="1"/>
</dbReference>
<sequence>MLKRALVWGGAAVLCALVAVGCGGGGAEGGGGEEARYREEIVIGWTPPDITGVFKTATDFFEQGAEDANKEGFNVRIEARSPETHTAFADQLEIIENFVSQNVDVIAVSPSDTEAIKPAIQRANEAGIPVIMVNLLEPQDDIEVASYIGFDNSEAASVSAYSVLDYYGGPGVLGTGEKVNVPQDEYLDLEWWENTYENADASQIQASGVVIEGIAGTFFSQERLDGFNQVMNQYDGIEILGEPVAADWNREKGVQAAEDFLSRYSPEEMNFMWAASNEMGLGAMATAERRGVLDDSGGETPPEEGKVAIFTNDVTPESTDAIREGKIIAETHHGFPEWGWFGTKFGVQLACEQDVPQTYDIRPRTVWQGNADLFYPSPDLPEINWQQIKNNC</sequence>
<comment type="subcellular location">
    <subcellularLocation>
        <location evidence="1">Cell envelope</location>
    </subcellularLocation>
</comment>
<dbReference type="InterPro" id="IPR028082">
    <property type="entry name" value="Peripla_BP_I"/>
</dbReference>
<keyword evidence="3 4" id="KW-0732">Signal</keyword>
<feature type="signal peptide" evidence="4">
    <location>
        <begin position="1"/>
        <end position="21"/>
    </location>
</feature>
<reference evidence="6" key="1">
    <citation type="submission" date="2020-02" db="EMBL/GenBank/DDBJ databases">
        <authorList>
            <person name="Meier V. D."/>
        </authorList>
    </citation>
    <scope>NUCLEOTIDE SEQUENCE</scope>
    <source>
        <strain evidence="6">AVDCRST_MAG82</strain>
    </source>
</reference>